<dbReference type="Pfam" id="PF02627">
    <property type="entry name" value="CMD"/>
    <property type="match status" value="1"/>
</dbReference>
<dbReference type="EMBL" id="FZNP01000023">
    <property type="protein sequence ID" value="SNS64741.1"/>
    <property type="molecule type" value="Genomic_DNA"/>
</dbReference>
<evidence type="ECO:0000259" key="1">
    <source>
        <dbReference type="Pfam" id="PF02627"/>
    </source>
</evidence>
<organism evidence="2 3">
    <name type="scientific">Actinomadura mexicana</name>
    <dbReference type="NCBI Taxonomy" id="134959"/>
    <lineage>
        <taxon>Bacteria</taxon>
        <taxon>Bacillati</taxon>
        <taxon>Actinomycetota</taxon>
        <taxon>Actinomycetes</taxon>
        <taxon>Streptosporangiales</taxon>
        <taxon>Thermomonosporaceae</taxon>
        <taxon>Actinomadura</taxon>
    </lineage>
</organism>
<dbReference type="RefSeq" id="WP_089316536.1">
    <property type="nucleotide sequence ID" value="NZ_FZNP01000023.1"/>
</dbReference>
<sequence>MNDSFVRVARSGAQEQIAHVSPVRHAAAEGLVARVYGQLERDFGILAPPVILHSPVPDLLAAVWMMLRETLVATGRADRAAKEAAAAAVSLGNSCPYCVAAHSTTLHGLVRGRDAAAIAAGRLDAIGDPRIRAVAGWGERFGTPEAPARPFPPEQAPEIVGTAFVFHYYNRMVNIFLGESPFPPNAPARAHGAVSRVVGRLMAASSRAHHAPGESLDLLPAATAPGGLSWTAGNEVIADAFARASAVIDRAGERVVPEPVRELLAAELAGWDGRTAEPARIDGAVAGLPAADRPAGRLVLLTALASHRVGPAVIAEFRRDDGADARLLECLAWAAFTAARATTA</sequence>
<dbReference type="InterPro" id="IPR003779">
    <property type="entry name" value="CMD-like"/>
</dbReference>
<proteinExistence type="predicted"/>
<dbReference type="GO" id="GO:0051920">
    <property type="term" value="F:peroxiredoxin activity"/>
    <property type="evidence" value="ECO:0007669"/>
    <property type="project" value="InterPro"/>
</dbReference>
<protein>
    <submittedName>
        <fullName evidence="2">Alkylhydroperoxidase AhpD family core domain-containing protein</fullName>
    </submittedName>
</protein>
<reference evidence="3" key="1">
    <citation type="submission" date="2017-06" db="EMBL/GenBank/DDBJ databases">
        <authorList>
            <person name="Varghese N."/>
            <person name="Submissions S."/>
        </authorList>
    </citation>
    <scope>NUCLEOTIDE SEQUENCE [LARGE SCALE GENOMIC DNA]</scope>
    <source>
        <strain evidence="3">DSM 44485</strain>
    </source>
</reference>
<evidence type="ECO:0000313" key="2">
    <source>
        <dbReference type="EMBL" id="SNS64741.1"/>
    </source>
</evidence>
<evidence type="ECO:0000313" key="3">
    <source>
        <dbReference type="Proteomes" id="UP000198420"/>
    </source>
</evidence>
<gene>
    <name evidence="2" type="ORF">SAMN06265355_12342</name>
</gene>
<dbReference type="AlphaFoldDB" id="A0A239G6M6"/>
<dbReference type="Proteomes" id="UP000198420">
    <property type="component" value="Unassembled WGS sequence"/>
</dbReference>
<dbReference type="InterPro" id="IPR029032">
    <property type="entry name" value="AhpD-like"/>
</dbReference>
<dbReference type="Gene3D" id="1.20.1290.10">
    <property type="entry name" value="AhpD-like"/>
    <property type="match status" value="1"/>
</dbReference>
<name>A0A239G6M6_9ACTN</name>
<feature type="domain" description="Carboxymuconolactone decarboxylase-like" evidence="1">
    <location>
        <begin position="60"/>
        <end position="138"/>
    </location>
</feature>
<keyword evidence="3" id="KW-1185">Reference proteome</keyword>
<dbReference type="OrthoDB" id="3342615at2"/>
<keyword evidence="2" id="KW-0560">Oxidoreductase</keyword>
<dbReference type="SUPFAM" id="SSF69118">
    <property type="entry name" value="AhpD-like"/>
    <property type="match status" value="1"/>
</dbReference>
<accession>A0A239G6M6</accession>
<keyword evidence="2" id="KW-0575">Peroxidase</keyword>